<feature type="transmembrane region" description="Helical" evidence="1">
    <location>
        <begin position="12"/>
        <end position="30"/>
    </location>
</feature>
<dbReference type="Proteomes" id="UP000249633">
    <property type="component" value="Unassembled WGS sequence"/>
</dbReference>
<protein>
    <submittedName>
        <fullName evidence="2">MFS transporter</fullName>
    </submittedName>
</protein>
<keyword evidence="1" id="KW-0812">Transmembrane</keyword>
<feature type="transmembrane region" description="Helical" evidence="1">
    <location>
        <begin position="361"/>
        <end position="380"/>
    </location>
</feature>
<dbReference type="Pfam" id="PF06779">
    <property type="entry name" value="MFS_4"/>
    <property type="match status" value="1"/>
</dbReference>
<evidence type="ECO:0000313" key="3">
    <source>
        <dbReference type="Proteomes" id="UP000249633"/>
    </source>
</evidence>
<dbReference type="InterPro" id="IPR036259">
    <property type="entry name" value="MFS_trans_sf"/>
</dbReference>
<dbReference type="PANTHER" id="PTHR23537">
    <property type="match status" value="1"/>
</dbReference>
<dbReference type="PANTHER" id="PTHR23537:SF1">
    <property type="entry name" value="SUGAR TRANSPORTER"/>
    <property type="match status" value="1"/>
</dbReference>
<dbReference type="Gene3D" id="1.20.1250.20">
    <property type="entry name" value="MFS general substrate transporter like domains"/>
    <property type="match status" value="1"/>
</dbReference>
<name>A0A2W5DSB4_9BURK</name>
<dbReference type="AlphaFoldDB" id="A0A2W5DSB4"/>
<feature type="transmembrane region" description="Helical" evidence="1">
    <location>
        <begin position="166"/>
        <end position="186"/>
    </location>
</feature>
<feature type="transmembrane region" description="Helical" evidence="1">
    <location>
        <begin position="271"/>
        <end position="290"/>
    </location>
</feature>
<organism evidence="2 3">
    <name type="scientific">Roseateles depolymerans</name>
    <dbReference type="NCBI Taxonomy" id="76731"/>
    <lineage>
        <taxon>Bacteria</taxon>
        <taxon>Pseudomonadati</taxon>
        <taxon>Pseudomonadota</taxon>
        <taxon>Betaproteobacteria</taxon>
        <taxon>Burkholderiales</taxon>
        <taxon>Sphaerotilaceae</taxon>
        <taxon>Roseateles</taxon>
    </lineage>
</organism>
<feature type="transmembrane region" description="Helical" evidence="1">
    <location>
        <begin position="78"/>
        <end position="95"/>
    </location>
</feature>
<comment type="caution">
    <text evidence="2">The sequence shown here is derived from an EMBL/GenBank/DDBJ whole genome shotgun (WGS) entry which is preliminary data.</text>
</comment>
<dbReference type="InterPro" id="IPR010645">
    <property type="entry name" value="MFS_4"/>
</dbReference>
<sequence>MHDRPLKSWQVLAGGICALVLTLGLARFAYTPLLPLMHAQAGLGVADGGLLAAINYAGYMSGAFLAAWIEHPRWRQRLYVWALPLSLLITALMGAGDSFALWAASRFFGGLCGAAGMLLGSGLVLGWLMRAGHRPELGLYFIGLGLGIVVSALGAMGMSAGGLGWAGQWVGFALIGLLFLLPAWWWRPPVPPPAPPVSAAAGPGRRWLALMLAAYFCAGWGFVINATFTVAIVERQPLLAGQGPWAWLLVGLAATPAVFLWDRVARRCGDLGALLIAFALQTVGVLLPALSGGLLAALAGALLYGATFIGIVSLTLASVGRRSPGNPGKAMARLTLSYGAAQVSAPVLAGRMVEASGSFDAALWLTGGVLLLGMTALAAARRVERARS</sequence>
<feature type="transmembrane region" description="Helical" evidence="1">
    <location>
        <begin position="207"/>
        <end position="233"/>
    </location>
</feature>
<evidence type="ECO:0000256" key="1">
    <source>
        <dbReference type="SAM" id="Phobius"/>
    </source>
</evidence>
<dbReference type="EMBL" id="QFOD01000009">
    <property type="protein sequence ID" value="PZP32047.1"/>
    <property type="molecule type" value="Genomic_DNA"/>
</dbReference>
<feature type="transmembrane region" description="Helical" evidence="1">
    <location>
        <begin position="331"/>
        <end position="349"/>
    </location>
</feature>
<feature type="transmembrane region" description="Helical" evidence="1">
    <location>
        <begin position="140"/>
        <end position="160"/>
    </location>
</feature>
<keyword evidence="1" id="KW-1133">Transmembrane helix</keyword>
<reference evidence="2 3" key="1">
    <citation type="submission" date="2017-08" db="EMBL/GenBank/DDBJ databases">
        <title>Infants hospitalized years apart are colonized by the same room-sourced microbial strains.</title>
        <authorList>
            <person name="Brooks B."/>
            <person name="Olm M.R."/>
            <person name="Firek B.A."/>
            <person name="Baker R."/>
            <person name="Thomas B.C."/>
            <person name="Morowitz M.J."/>
            <person name="Banfield J.F."/>
        </authorList>
    </citation>
    <scope>NUCLEOTIDE SEQUENCE [LARGE SCALE GENOMIC DNA]</scope>
    <source>
        <strain evidence="2">S2_012_000_R2_81</strain>
    </source>
</reference>
<accession>A0A2W5DSB4</accession>
<gene>
    <name evidence="2" type="ORF">DI603_11360</name>
</gene>
<feature type="transmembrane region" description="Helical" evidence="1">
    <location>
        <begin position="296"/>
        <end position="319"/>
    </location>
</feature>
<proteinExistence type="predicted"/>
<feature type="transmembrane region" description="Helical" evidence="1">
    <location>
        <begin position="107"/>
        <end position="128"/>
    </location>
</feature>
<dbReference type="GO" id="GO:0005886">
    <property type="term" value="C:plasma membrane"/>
    <property type="evidence" value="ECO:0007669"/>
    <property type="project" value="TreeGrafter"/>
</dbReference>
<feature type="transmembrane region" description="Helical" evidence="1">
    <location>
        <begin position="50"/>
        <end position="69"/>
    </location>
</feature>
<evidence type="ECO:0000313" key="2">
    <source>
        <dbReference type="EMBL" id="PZP32047.1"/>
    </source>
</evidence>
<keyword evidence="1" id="KW-0472">Membrane</keyword>
<dbReference type="SUPFAM" id="SSF103473">
    <property type="entry name" value="MFS general substrate transporter"/>
    <property type="match status" value="1"/>
</dbReference>
<feature type="transmembrane region" description="Helical" evidence="1">
    <location>
        <begin position="245"/>
        <end position="264"/>
    </location>
</feature>